<reference evidence="2" key="1">
    <citation type="submission" date="2022-12" db="EMBL/GenBank/DDBJ databases">
        <title>Whole genome sequence of Mycolicibacterium iranicum strain SBH312.</title>
        <authorList>
            <person name="Jani J."/>
            <person name="Arifin Mustapha Z."/>
            <person name="Ahmed K."/>
            <person name="Kai Ling C."/>
        </authorList>
    </citation>
    <scope>NUCLEOTIDE SEQUENCE</scope>
    <source>
        <strain evidence="2">SBH312</strain>
    </source>
</reference>
<evidence type="ECO:0000256" key="1">
    <source>
        <dbReference type="SAM" id="MobiDB-lite"/>
    </source>
</evidence>
<gene>
    <name evidence="2" type="ORF">OY187_21455</name>
</gene>
<sequence>MPDQDSQRRAGDSTEVSKVNIPRDLHRRARAAVRIVQRVTGRPYTFAQFVREAFIAQLAVIARDYNRGAEIYPDDEPLGPGRPR</sequence>
<evidence type="ECO:0000313" key="3">
    <source>
        <dbReference type="Proteomes" id="UP001084650"/>
    </source>
</evidence>
<evidence type="ECO:0000313" key="2">
    <source>
        <dbReference type="EMBL" id="MCZ0730621.1"/>
    </source>
</evidence>
<protein>
    <recommendedName>
        <fullName evidence="4">50S ribosomal protein L7ae</fullName>
    </recommendedName>
</protein>
<organism evidence="2 3">
    <name type="scientific">Mycolicibacterium iranicum</name>
    <name type="common">Mycobacterium iranicum</name>
    <dbReference type="NCBI Taxonomy" id="912594"/>
    <lineage>
        <taxon>Bacteria</taxon>
        <taxon>Bacillati</taxon>
        <taxon>Actinomycetota</taxon>
        <taxon>Actinomycetes</taxon>
        <taxon>Mycobacteriales</taxon>
        <taxon>Mycobacteriaceae</taxon>
        <taxon>Mycolicibacterium</taxon>
    </lineage>
</organism>
<name>A0ABT4HKA0_MYCIR</name>
<accession>A0ABT4HKA0</accession>
<dbReference type="Proteomes" id="UP001084650">
    <property type="component" value="Unassembled WGS sequence"/>
</dbReference>
<comment type="caution">
    <text evidence="2">The sequence shown here is derived from an EMBL/GenBank/DDBJ whole genome shotgun (WGS) entry which is preliminary data.</text>
</comment>
<dbReference type="EMBL" id="JAPQYE010000011">
    <property type="protein sequence ID" value="MCZ0730621.1"/>
    <property type="molecule type" value="Genomic_DNA"/>
</dbReference>
<evidence type="ECO:0008006" key="4">
    <source>
        <dbReference type="Google" id="ProtNLM"/>
    </source>
</evidence>
<dbReference type="Gene3D" id="6.10.180.30">
    <property type="match status" value="1"/>
</dbReference>
<feature type="compositionally biased region" description="Basic and acidic residues" evidence="1">
    <location>
        <begin position="1"/>
        <end position="12"/>
    </location>
</feature>
<dbReference type="RefSeq" id="WP_268787146.1">
    <property type="nucleotide sequence ID" value="NZ_JAPQYE010000011.1"/>
</dbReference>
<proteinExistence type="predicted"/>
<keyword evidence="3" id="KW-1185">Reference proteome</keyword>
<feature type="region of interest" description="Disordered" evidence="1">
    <location>
        <begin position="1"/>
        <end position="22"/>
    </location>
</feature>